<keyword evidence="3" id="KW-1185">Reference proteome</keyword>
<evidence type="ECO:0000313" key="3">
    <source>
        <dbReference type="Proteomes" id="UP000245539"/>
    </source>
</evidence>
<dbReference type="SUPFAM" id="SSF50475">
    <property type="entry name" value="FMN-binding split barrel"/>
    <property type="match status" value="1"/>
</dbReference>
<evidence type="ECO:0000259" key="1">
    <source>
        <dbReference type="SMART" id="SM00903"/>
    </source>
</evidence>
<proteinExistence type="predicted"/>
<dbReference type="Pfam" id="PF01613">
    <property type="entry name" value="Flavin_Reduct"/>
    <property type="match status" value="1"/>
</dbReference>
<dbReference type="AlphaFoldDB" id="A0A317CA45"/>
<dbReference type="RefSeq" id="WP_109839068.1">
    <property type="nucleotide sequence ID" value="NZ_QGKM01000067.1"/>
</dbReference>
<name>A0A317CA45_9GAMM</name>
<dbReference type="InterPro" id="IPR012349">
    <property type="entry name" value="Split_barrel_FMN-bd"/>
</dbReference>
<feature type="domain" description="Flavin reductase like" evidence="1">
    <location>
        <begin position="26"/>
        <end position="177"/>
    </location>
</feature>
<gene>
    <name evidence="2" type="ORF">DKW60_18070</name>
</gene>
<dbReference type="EMBL" id="QGKM01000067">
    <property type="protein sequence ID" value="PWQ93250.1"/>
    <property type="molecule type" value="Genomic_DNA"/>
</dbReference>
<evidence type="ECO:0000313" key="2">
    <source>
        <dbReference type="EMBL" id="PWQ93250.1"/>
    </source>
</evidence>
<dbReference type="InterPro" id="IPR002563">
    <property type="entry name" value="Flavin_Rdtase-like_dom"/>
</dbReference>
<comment type="caution">
    <text evidence="2">The sequence shown here is derived from an EMBL/GenBank/DDBJ whole genome shotgun (WGS) entry which is preliminary data.</text>
</comment>
<sequence length="209" mass="22990">MSNENRYYYEPSQGHGLPHDPFNAIIGPRPIGWISSTDKDGNRNLAPYSFFNCFNYTPPIIGFASNGWKDSVANIVDTGEFVWNLATRPLAEAMNNSAADLARDQDEFEFSKLATLPGTKVNVDRVADSPVHFECKLTQCIQLQTAAGDTVESWLVLGEVVAVHIDQSLLKEGIYQTAAAQPILRAGGPTAYFGISEAHRFDLARPVIK</sequence>
<accession>A0A317CA45</accession>
<dbReference type="PANTHER" id="PTHR43812">
    <property type="entry name" value="BLR2425 PROTEIN"/>
    <property type="match status" value="1"/>
</dbReference>
<dbReference type="OrthoDB" id="9794638at2"/>
<dbReference type="Gene3D" id="2.30.110.10">
    <property type="entry name" value="Electron Transport, Fmn-binding Protein, Chain A"/>
    <property type="match status" value="1"/>
</dbReference>
<organism evidence="2 3">
    <name type="scientific">Leucothrix pacifica</name>
    <dbReference type="NCBI Taxonomy" id="1247513"/>
    <lineage>
        <taxon>Bacteria</taxon>
        <taxon>Pseudomonadati</taxon>
        <taxon>Pseudomonadota</taxon>
        <taxon>Gammaproteobacteria</taxon>
        <taxon>Thiotrichales</taxon>
        <taxon>Thiotrichaceae</taxon>
        <taxon>Leucothrix</taxon>
    </lineage>
</organism>
<reference evidence="2 3" key="1">
    <citation type="submission" date="2018-05" db="EMBL/GenBank/DDBJ databases">
        <title>Leucothrix arctica sp. nov., isolated from Arctic seawater.</title>
        <authorList>
            <person name="Choi A."/>
            <person name="Baek K."/>
        </authorList>
    </citation>
    <scope>NUCLEOTIDE SEQUENCE [LARGE SCALE GENOMIC DNA]</scope>
    <source>
        <strain evidence="2 3">JCM 18388</strain>
    </source>
</reference>
<dbReference type="PANTHER" id="PTHR43812:SF2">
    <property type="entry name" value="FLAVIN REDUCTASE LIKE DOMAIN-CONTAINING PROTEIN"/>
    <property type="match status" value="1"/>
</dbReference>
<protein>
    <submittedName>
        <fullName evidence="2">Asp/Glu/hydantoin racemase</fullName>
    </submittedName>
</protein>
<dbReference type="Proteomes" id="UP000245539">
    <property type="component" value="Unassembled WGS sequence"/>
</dbReference>
<dbReference type="GO" id="GO:0010181">
    <property type="term" value="F:FMN binding"/>
    <property type="evidence" value="ECO:0007669"/>
    <property type="project" value="InterPro"/>
</dbReference>
<dbReference type="GO" id="GO:0016646">
    <property type="term" value="F:oxidoreductase activity, acting on the CH-NH group of donors, NAD or NADP as acceptor"/>
    <property type="evidence" value="ECO:0007669"/>
    <property type="project" value="UniProtKB-ARBA"/>
</dbReference>
<dbReference type="SMART" id="SM00903">
    <property type="entry name" value="Flavin_Reduct"/>
    <property type="match status" value="1"/>
</dbReference>